<dbReference type="SUPFAM" id="SSF52374">
    <property type="entry name" value="Nucleotidylyl transferase"/>
    <property type="match status" value="1"/>
</dbReference>
<dbReference type="Proteomes" id="UP000077245">
    <property type="component" value="Unassembled WGS sequence"/>
</dbReference>
<dbReference type="InterPro" id="IPR001412">
    <property type="entry name" value="aa-tRNA-synth_I_CS"/>
</dbReference>
<keyword evidence="2 8" id="KW-0436">Ligase</keyword>
<comment type="similarity">
    <text evidence="8">Belongs to the class-I aminoacyl-tRNA synthetase family. TyrS type 3 subfamily.</text>
</comment>
<dbReference type="PATRIC" id="fig|49547.3.peg.547"/>
<evidence type="ECO:0000256" key="1">
    <source>
        <dbReference type="ARBA" id="ARBA00022490"/>
    </source>
</evidence>
<evidence type="ECO:0000313" key="9">
    <source>
        <dbReference type="EMBL" id="KZX14298.1"/>
    </source>
</evidence>
<dbReference type="GO" id="GO:0005737">
    <property type="term" value="C:cytoplasm"/>
    <property type="evidence" value="ECO:0007669"/>
    <property type="project" value="UniProtKB-SubCell"/>
</dbReference>
<dbReference type="Pfam" id="PF00579">
    <property type="entry name" value="tRNA-synt_1b"/>
    <property type="match status" value="1"/>
</dbReference>
<protein>
    <recommendedName>
        <fullName evidence="8">Tyrosine--tRNA ligase</fullName>
        <ecNumber evidence="8">6.1.1.1</ecNumber>
    </recommendedName>
    <alternativeName>
        <fullName evidence="8">Tyrosyl-tRNA synthetase</fullName>
        <shortName evidence="8">TyrRS</shortName>
    </alternativeName>
</protein>
<dbReference type="OrthoDB" id="8389at2157"/>
<dbReference type="NCBIfam" id="NF006330">
    <property type="entry name" value="PRK08560.1"/>
    <property type="match status" value="1"/>
</dbReference>
<dbReference type="NCBIfam" id="TIGR00234">
    <property type="entry name" value="tyrS"/>
    <property type="match status" value="1"/>
</dbReference>
<dbReference type="GO" id="GO:0004831">
    <property type="term" value="F:tyrosine-tRNA ligase activity"/>
    <property type="evidence" value="ECO:0007669"/>
    <property type="project" value="UniProtKB-UniRule"/>
</dbReference>
<evidence type="ECO:0000256" key="4">
    <source>
        <dbReference type="ARBA" id="ARBA00022840"/>
    </source>
</evidence>
<dbReference type="InterPro" id="IPR002307">
    <property type="entry name" value="Tyr-tRNA-ligase"/>
</dbReference>
<keyword evidence="4 8" id="KW-0067">ATP-binding</keyword>
<keyword evidence="3 8" id="KW-0547">Nucleotide-binding</keyword>
<comment type="catalytic activity">
    <reaction evidence="7 8">
        <text>tRNA(Tyr) + L-tyrosine + ATP = L-tyrosyl-tRNA(Tyr) + AMP + diphosphate + H(+)</text>
        <dbReference type="Rhea" id="RHEA:10220"/>
        <dbReference type="Rhea" id="RHEA-COMP:9706"/>
        <dbReference type="Rhea" id="RHEA-COMP:9707"/>
        <dbReference type="ChEBI" id="CHEBI:15378"/>
        <dbReference type="ChEBI" id="CHEBI:30616"/>
        <dbReference type="ChEBI" id="CHEBI:33019"/>
        <dbReference type="ChEBI" id="CHEBI:58315"/>
        <dbReference type="ChEBI" id="CHEBI:78442"/>
        <dbReference type="ChEBI" id="CHEBI:78536"/>
        <dbReference type="ChEBI" id="CHEBI:456215"/>
        <dbReference type="EC" id="6.1.1.1"/>
    </reaction>
</comment>
<dbReference type="PROSITE" id="PS00178">
    <property type="entry name" value="AA_TRNA_LIGASE_I"/>
    <property type="match status" value="1"/>
</dbReference>
<feature type="binding site" evidence="8">
    <location>
        <position position="216"/>
    </location>
    <ligand>
        <name>ATP</name>
        <dbReference type="ChEBI" id="CHEBI:30616"/>
    </ligand>
</feature>
<dbReference type="RefSeq" id="WP_067089833.1">
    <property type="nucleotide sequence ID" value="NZ_LWMV01000105.1"/>
</dbReference>
<feature type="binding site" evidence="8">
    <location>
        <position position="35"/>
    </location>
    <ligand>
        <name>L-tyrosine</name>
        <dbReference type="ChEBI" id="CHEBI:58315"/>
    </ligand>
</feature>
<comment type="caution">
    <text evidence="9">The sequence shown here is derived from an EMBL/GenBank/DDBJ whole genome shotgun (WGS) entry which is preliminary data.</text>
</comment>
<evidence type="ECO:0000256" key="2">
    <source>
        <dbReference type="ARBA" id="ARBA00022598"/>
    </source>
</evidence>
<dbReference type="InterPro" id="IPR050489">
    <property type="entry name" value="Tyr-tRNA_synthase"/>
</dbReference>
<dbReference type="EC" id="6.1.1.1" evidence="8"/>
<comment type="subunit">
    <text evidence="8">Homodimer.</text>
</comment>
<proteinExistence type="inferred from homology"/>
<keyword evidence="5 8" id="KW-0648">Protein biosynthesis</keyword>
<dbReference type="PANTHER" id="PTHR46264:SF4">
    <property type="entry name" value="TYROSINE--TRNA LIGASE, CYTOPLASMIC"/>
    <property type="match status" value="1"/>
</dbReference>
<gene>
    <name evidence="8 9" type="primary">tyrS</name>
    <name evidence="9" type="ORF">MBCUR_05220</name>
</gene>
<comment type="subcellular location">
    <subcellularLocation>
        <location evidence="8">Cytoplasm</location>
    </subcellularLocation>
</comment>
<dbReference type="AlphaFoldDB" id="A0A166CAF3"/>
<dbReference type="GO" id="GO:0006437">
    <property type="term" value="P:tyrosyl-tRNA aminoacylation"/>
    <property type="evidence" value="ECO:0007669"/>
    <property type="project" value="UniProtKB-UniRule"/>
</dbReference>
<dbReference type="GO" id="GO:0005524">
    <property type="term" value="F:ATP binding"/>
    <property type="evidence" value="ECO:0007669"/>
    <property type="project" value="UniProtKB-UniRule"/>
</dbReference>
<dbReference type="Gene3D" id="1.10.240.10">
    <property type="entry name" value="Tyrosyl-Transfer RNA Synthetase"/>
    <property type="match status" value="1"/>
</dbReference>
<feature type="binding site" evidence="8">
    <location>
        <position position="156"/>
    </location>
    <ligand>
        <name>L-tyrosine</name>
        <dbReference type="ChEBI" id="CHEBI:58315"/>
    </ligand>
</feature>
<name>A0A166CAF3_9EURY</name>
<feature type="binding site" evidence="8">
    <location>
        <position position="160"/>
    </location>
    <ligand>
        <name>L-tyrosine</name>
        <dbReference type="ChEBI" id="CHEBI:58315"/>
    </ligand>
</feature>
<feature type="short sequence motif" description="'KMSKS' region" evidence="8">
    <location>
        <begin position="213"/>
        <end position="217"/>
    </location>
</feature>
<keyword evidence="6 8" id="KW-0030">Aminoacyl-tRNA synthetase</keyword>
<evidence type="ECO:0000256" key="7">
    <source>
        <dbReference type="ARBA" id="ARBA00048248"/>
    </source>
</evidence>
<dbReference type="InterPro" id="IPR023684">
    <property type="entry name" value="Tyr-tRNA-ligase_3"/>
</dbReference>
<dbReference type="InterPro" id="IPR014729">
    <property type="entry name" value="Rossmann-like_a/b/a_fold"/>
</dbReference>
<dbReference type="PIRSF" id="PIRSF006588">
    <property type="entry name" value="TyrRS_arch_euk"/>
    <property type="match status" value="1"/>
</dbReference>
<keyword evidence="10" id="KW-1185">Reference proteome</keyword>
<feature type="binding site" evidence="8">
    <location>
        <position position="178"/>
    </location>
    <ligand>
        <name>L-tyrosine</name>
        <dbReference type="ChEBI" id="CHEBI:58315"/>
    </ligand>
</feature>
<keyword evidence="1 8" id="KW-0963">Cytoplasm</keyword>
<evidence type="ECO:0000313" key="10">
    <source>
        <dbReference type="Proteomes" id="UP000077245"/>
    </source>
</evidence>
<feature type="short sequence motif" description="'HIGH' region" evidence="8">
    <location>
        <begin position="40"/>
        <end position="48"/>
    </location>
</feature>
<sequence length="325" mass="37028">MDSKEKIELIEKDALEIITVDDLEKILNKESPVVYTGYEPSGKVHLGHAITVLKLKTLQKLGFKVKILLADFHAFLNGKGTLEEIEELAKYNEKCFKALGLDEDTEFVYGSSFQTTAEFTTNVYKLATLTTMDRARRSMDQVSRHSEHPKVANVVYPLMQVADMVYFDVDIALGGMEQRKIQMLAREYLPKIGHSAPVCIHTPLLHGLDGDDKMSSSKGNFIAVDDDEKTIAKKIKKAHCPMNEIKANPIYEITKYFIFPFNEEILIERPEKFGGNLQLNEEQLEIAYTSGELHPMDLKIAVAKYLTEYLKPVREYFENKLLEKV</sequence>
<organism evidence="9 10">
    <name type="scientific">Methanobrevibacter curvatus</name>
    <dbReference type="NCBI Taxonomy" id="49547"/>
    <lineage>
        <taxon>Archaea</taxon>
        <taxon>Methanobacteriati</taxon>
        <taxon>Methanobacteriota</taxon>
        <taxon>Methanomada group</taxon>
        <taxon>Methanobacteria</taxon>
        <taxon>Methanobacteriales</taxon>
        <taxon>Methanobacteriaceae</taxon>
        <taxon>Methanobrevibacter</taxon>
    </lineage>
</organism>
<dbReference type="InterPro" id="IPR002305">
    <property type="entry name" value="aa-tRNA-synth_Ic"/>
</dbReference>
<dbReference type="EMBL" id="LWMV01000105">
    <property type="protein sequence ID" value="KZX14298.1"/>
    <property type="molecule type" value="Genomic_DNA"/>
</dbReference>
<accession>A0A166CAF3</accession>
<comment type="function">
    <text evidence="8">Catalyzes the attachment of tyrosine to tRNA(Tyr) in a two-step reaction: tyrosine is first activated by ATP to form Tyr-AMP and then transferred to the acceptor end of tRNA(Tyr).</text>
</comment>
<reference evidence="9 10" key="1">
    <citation type="submission" date="2016-04" db="EMBL/GenBank/DDBJ databases">
        <title>Genome sequence of Methanobrevibacter curvatus DSM 11111.</title>
        <authorList>
            <person name="Poehlein A."/>
            <person name="Seedorf H."/>
            <person name="Daniel R."/>
        </authorList>
    </citation>
    <scope>NUCLEOTIDE SEQUENCE [LARGE SCALE GENOMIC DNA]</scope>
    <source>
        <strain evidence="9 10">DSM 11111</strain>
    </source>
</reference>
<dbReference type="HAMAP" id="MF_02008">
    <property type="entry name" value="Tyr_tRNA_synth_type3"/>
    <property type="match status" value="1"/>
</dbReference>
<feature type="binding site" evidence="8">
    <location>
        <position position="163"/>
    </location>
    <ligand>
        <name>L-tyrosine</name>
        <dbReference type="ChEBI" id="CHEBI:58315"/>
    </ligand>
</feature>
<dbReference type="Gene3D" id="3.40.50.620">
    <property type="entry name" value="HUPs"/>
    <property type="match status" value="1"/>
</dbReference>
<evidence type="ECO:0000256" key="3">
    <source>
        <dbReference type="ARBA" id="ARBA00022741"/>
    </source>
</evidence>
<evidence type="ECO:0000256" key="6">
    <source>
        <dbReference type="ARBA" id="ARBA00023146"/>
    </source>
</evidence>
<dbReference type="PANTHER" id="PTHR46264">
    <property type="entry name" value="TYROSINE-TRNA LIGASE"/>
    <property type="match status" value="1"/>
</dbReference>
<evidence type="ECO:0000256" key="5">
    <source>
        <dbReference type="ARBA" id="ARBA00022917"/>
    </source>
</evidence>
<dbReference type="STRING" id="49547.MBCUR_05220"/>
<dbReference type="InterPro" id="IPR023617">
    <property type="entry name" value="Tyr-tRNA-ligase_arc/euk-type"/>
</dbReference>
<dbReference type="PRINTS" id="PR01040">
    <property type="entry name" value="TRNASYNTHTYR"/>
</dbReference>
<evidence type="ECO:0000256" key="8">
    <source>
        <dbReference type="HAMAP-Rule" id="MF_02008"/>
    </source>
</evidence>